<evidence type="ECO:0000313" key="5">
    <source>
        <dbReference type="EMBL" id="GKY87070.1"/>
    </source>
</evidence>
<dbReference type="PANTHER" id="PTHR30036">
    <property type="entry name" value="D-XYLOSE-BINDING PERIPLASMIC PROTEIN"/>
    <property type="match status" value="1"/>
</dbReference>
<dbReference type="Pfam" id="PF13407">
    <property type="entry name" value="Peripla_BP_4"/>
    <property type="match status" value="1"/>
</dbReference>
<evidence type="ECO:0000256" key="2">
    <source>
        <dbReference type="ARBA" id="ARBA00007639"/>
    </source>
</evidence>
<dbReference type="RefSeq" id="WP_281841004.1">
    <property type="nucleotide sequence ID" value="NZ_BROH01000001.1"/>
</dbReference>
<dbReference type="EMBL" id="BROH01000001">
    <property type="protein sequence ID" value="GKY87070.1"/>
    <property type="molecule type" value="Genomic_DNA"/>
</dbReference>
<evidence type="ECO:0000256" key="1">
    <source>
        <dbReference type="ARBA" id="ARBA00004418"/>
    </source>
</evidence>
<evidence type="ECO:0000259" key="4">
    <source>
        <dbReference type="Pfam" id="PF13407"/>
    </source>
</evidence>
<evidence type="ECO:0000313" key="6">
    <source>
        <dbReference type="Proteomes" id="UP001144205"/>
    </source>
</evidence>
<proteinExistence type="inferred from homology"/>
<organism evidence="5 6">
    <name type="scientific">Sinisalibacter aestuarii</name>
    <dbReference type="NCBI Taxonomy" id="2949426"/>
    <lineage>
        <taxon>Bacteria</taxon>
        <taxon>Pseudomonadati</taxon>
        <taxon>Pseudomonadota</taxon>
        <taxon>Alphaproteobacteria</taxon>
        <taxon>Rhodobacterales</taxon>
        <taxon>Roseobacteraceae</taxon>
        <taxon>Sinisalibacter</taxon>
    </lineage>
</organism>
<dbReference type="SUPFAM" id="SSF53822">
    <property type="entry name" value="Periplasmic binding protein-like I"/>
    <property type="match status" value="1"/>
</dbReference>
<feature type="domain" description="Periplasmic binding protein" evidence="4">
    <location>
        <begin position="47"/>
        <end position="265"/>
    </location>
</feature>
<comment type="similarity">
    <text evidence="2">Belongs to the bacterial solute-binding protein 2 family.</text>
</comment>
<dbReference type="PANTHER" id="PTHR30036:SF7">
    <property type="entry name" value="ABC TRANSPORTER PERIPLASMIC-BINDING PROTEIN YPHF"/>
    <property type="match status" value="1"/>
</dbReference>
<feature type="chain" id="PRO_5046026442" description="Periplasmic binding protein domain-containing protein" evidence="3">
    <location>
        <begin position="29"/>
        <end position="358"/>
    </location>
</feature>
<protein>
    <recommendedName>
        <fullName evidence="4">Periplasmic binding protein domain-containing protein</fullName>
    </recommendedName>
</protein>
<accession>A0ABQ5LRN5</accession>
<keyword evidence="3" id="KW-0732">Signal</keyword>
<comment type="subcellular location">
    <subcellularLocation>
        <location evidence="1">Periplasm</location>
    </subcellularLocation>
</comment>
<evidence type="ECO:0000256" key="3">
    <source>
        <dbReference type="SAM" id="SignalP"/>
    </source>
</evidence>
<feature type="signal peptide" evidence="3">
    <location>
        <begin position="1"/>
        <end position="28"/>
    </location>
</feature>
<gene>
    <name evidence="5" type="ORF">STA1M1_09390</name>
</gene>
<dbReference type="InterPro" id="IPR050555">
    <property type="entry name" value="Bact_Solute-Bind_Prot2"/>
</dbReference>
<sequence length="358" mass="37591">MELKKLKNSTATTMAGLLIGLSATAAVAQDTPSWCGPNEASIAFLDGFGGNSWRQITTASAQEEAEKCPSVTDYFYADGQGDTQKAISDINSMAARGVNAIVVYGDAGPAILPALTNAYKNGAVVVPYRVDVGGEEGVNYSKYIGGDVESDGRDWGTFIKEQFPDGANIDFLSGPAGNSFGLALLDGLKQVLGDDERYVFLNPEPYHVTNWDPAQTQQVLTAEVAKHGADIDIILSDFGASLIGGLAAFGNSGLSIPAIATQDANILGCFWHDNQENNPDFKLLTTASGNDHGRLAVQWAVAMATGGTPPESDSYAGGVMENSVTGEPSAVQCRPDLPGDIYLNAEMAPEKQAEVIGQ</sequence>
<dbReference type="InterPro" id="IPR028082">
    <property type="entry name" value="Peripla_BP_I"/>
</dbReference>
<reference evidence="5" key="1">
    <citation type="journal article" date="2023" name="Int. J. Syst. Evol. Microbiol.">
        <title>Sinisalibacter aestuarii sp. nov., isolated from estuarine sediment of the Arakawa River.</title>
        <authorList>
            <person name="Arafat S.T."/>
            <person name="Hirano S."/>
            <person name="Sato A."/>
            <person name="Takeuchi K."/>
            <person name="Yasuda T."/>
            <person name="Terahara T."/>
            <person name="Hamada M."/>
            <person name="Kobayashi T."/>
        </authorList>
    </citation>
    <scope>NUCLEOTIDE SEQUENCE</scope>
    <source>
        <strain evidence="5">B-399</strain>
    </source>
</reference>
<dbReference type="Gene3D" id="3.40.50.2300">
    <property type="match status" value="2"/>
</dbReference>
<comment type="caution">
    <text evidence="5">The sequence shown here is derived from an EMBL/GenBank/DDBJ whole genome shotgun (WGS) entry which is preliminary data.</text>
</comment>
<keyword evidence="6" id="KW-1185">Reference proteome</keyword>
<name>A0ABQ5LRN5_9RHOB</name>
<dbReference type="Proteomes" id="UP001144205">
    <property type="component" value="Unassembled WGS sequence"/>
</dbReference>
<dbReference type="InterPro" id="IPR025997">
    <property type="entry name" value="SBP_2_dom"/>
</dbReference>